<name>A0AAD3SGH0_NEPGR</name>
<dbReference type="InterPro" id="IPR019448">
    <property type="entry name" value="NT-C2"/>
</dbReference>
<evidence type="ECO:0000313" key="3">
    <source>
        <dbReference type="EMBL" id="GMH10234.1"/>
    </source>
</evidence>
<dbReference type="EMBL" id="BSYO01000010">
    <property type="protein sequence ID" value="GMH10234.1"/>
    <property type="molecule type" value="Genomic_DNA"/>
</dbReference>
<protein>
    <recommendedName>
        <fullName evidence="2">C2 NT-type domain-containing protein</fullName>
    </recommendedName>
</protein>
<evidence type="ECO:0000259" key="2">
    <source>
        <dbReference type="PROSITE" id="PS51840"/>
    </source>
</evidence>
<evidence type="ECO:0000313" key="4">
    <source>
        <dbReference type="Proteomes" id="UP001279734"/>
    </source>
</evidence>
<evidence type="ECO:0000256" key="1">
    <source>
        <dbReference type="SAM" id="MobiDB-lite"/>
    </source>
</evidence>
<dbReference type="Pfam" id="PF10358">
    <property type="entry name" value="NT-C2"/>
    <property type="match status" value="1"/>
</dbReference>
<feature type="region of interest" description="Disordered" evidence="1">
    <location>
        <begin position="628"/>
        <end position="658"/>
    </location>
</feature>
<dbReference type="Proteomes" id="UP001279734">
    <property type="component" value="Unassembled WGS sequence"/>
</dbReference>
<reference evidence="3" key="1">
    <citation type="submission" date="2023-05" db="EMBL/GenBank/DDBJ databases">
        <title>Nepenthes gracilis genome sequencing.</title>
        <authorList>
            <person name="Fukushima K."/>
        </authorList>
    </citation>
    <scope>NUCLEOTIDE SEQUENCE</scope>
    <source>
        <strain evidence="3">SING2019-196</strain>
    </source>
</reference>
<dbReference type="AlphaFoldDB" id="A0AAD3SGH0"/>
<keyword evidence="4" id="KW-1185">Reference proteome</keyword>
<gene>
    <name evidence="3" type="ORF">Nepgr_012075</name>
</gene>
<organism evidence="3 4">
    <name type="scientific">Nepenthes gracilis</name>
    <name type="common">Slender pitcher plant</name>
    <dbReference type="NCBI Taxonomy" id="150966"/>
    <lineage>
        <taxon>Eukaryota</taxon>
        <taxon>Viridiplantae</taxon>
        <taxon>Streptophyta</taxon>
        <taxon>Embryophyta</taxon>
        <taxon>Tracheophyta</taxon>
        <taxon>Spermatophyta</taxon>
        <taxon>Magnoliopsida</taxon>
        <taxon>eudicotyledons</taxon>
        <taxon>Gunneridae</taxon>
        <taxon>Pentapetalae</taxon>
        <taxon>Caryophyllales</taxon>
        <taxon>Nepenthaceae</taxon>
        <taxon>Nepenthes</taxon>
    </lineage>
</organism>
<dbReference type="PROSITE" id="PS51840">
    <property type="entry name" value="C2_NT"/>
    <property type="match status" value="1"/>
</dbReference>
<feature type="domain" description="C2 NT-type" evidence="2">
    <location>
        <begin position="9"/>
        <end position="177"/>
    </location>
</feature>
<dbReference type="PANTHER" id="PTHR31182:SF23">
    <property type="entry name" value="SPLICING FACTOR 3A SUBUNIT"/>
    <property type="match status" value="1"/>
</dbReference>
<comment type="caution">
    <text evidence="3">The sequence shown here is derived from an EMBL/GenBank/DDBJ whole genome shotgun (WGS) entry which is preliminary data.</text>
</comment>
<accession>A0AAD3SGH0</accession>
<proteinExistence type="predicted"/>
<sequence length="742" mass="83255">MVVNMINCRPRPSPQSRRFEATIMVHSLKGLQIVEDDKNNSLKLDGYARLMVEIRWKGSKSNGLRALRKREKRNYTKEERLREDGVVQWDEEFRTVCAFSGSKEGIFHPWEVAFIVFNSLNEQPKNRALVAGPAVLNLADYDPVTLDDEKELEINVPLTLSSTSAKCGLSLCLSLSLMKLRTALEPPEAVPRPIIQVVLSPCFRGAHTTENDSPSLKTSCIKVKSFIEIVLGRKSKKTYHWEVGGDGKFSTESEDLAYTYPFDSDSFYGSDEGDSEGNEDNDVQKSVRYGKLISANLARGAFSSRIHCEDEDQLCYSNHKLDVSCLNARESAVVEGEQSLRQSPKLGILTWSTRMLSFRSPKAKGEPLLKKEYGEEGGDDIDFDRRQLCSSDQSAITSSKLEEDSIASVCQFGDDNFAVGSWECKAIMSREGSMKLRTQVFFASIDQRNERAAGESACTALVAVIADWLHLNCGEIPIKSEFDSLIREGSLQWQKLCNNEAYRDRFPDKHFDLETVLQAKIRPLSIMPEKSFVGFFHPEGVREDSFNFLHGAMSFDSIWDEICLIASECPSNVNPLVYIVSWNDHFFVLKLDSDAFYIIDTLGERLYEGCKQAYALKFDRDTTIERMPQMKTTNSGDKLQPEKENAATTEAAEPDESVAAAEEAEEVEVVVCRGKESCKEYIKSFLAAIPIRGLQADIESGLMGSELTLHHRLQIEFHHTVLAAHTAEHGALKELAVRATVD</sequence>
<dbReference type="PANTHER" id="PTHR31182">
    <property type="entry name" value="C2 NT-TYPE DOMAIN-CONTAINING PROTEIN"/>
    <property type="match status" value="1"/>
</dbReference>